<keyword evidence="2" id="KW-1185">Reference proteome</keyword>
<accession>A0ACB8ED52</accession>
<proteinExistence type="predicted"/>
<organism evidence="1 2">
    <name type="scientific">Sphaerodactylus townsendi</name>
    <dbReference type="NCBI Taxonomy" id="933632"/>
    <lineage>
        <taxon>Eukaryota</taxon>
        <taxon>Metazoa</taxon>
        <taxon>Chordata</taxon>
        <taxon>Craniata</taxon>
        <taxon>Vertebrata</taxon>
        <taxon>Euteleostomi</taxon>
        <taxon>Lepidosauria</taxon>
        <taxon>Squamata</taxon>
        <taxon>Bifurcata</taxon>
        <taxon>Gekkota</taxon>
        <taxon>Sphaerodactylidae</taxon>
        <taxon>Sphaerodactylus</taxon>
    </lineage>
</organism>
<reference evidence="1" key="1">
    <citation type="submission" date="2021-08" db="EMBL/GenBank/DDBJ databases">
        <title>The first chromosome-level gecko genome reveals the dynamic sex chromosomes of Neotropical dwarf geckos (Sphaerodactylidae: Sphaerodactylus).</title>
        <authorList>
            <person name="Pinto B.J."/>
            <person name="Keating S.E."/>
            <person name="Gamble T."/>
        </authorList>
    </citation>
    <scope>NUCLEOTIDE SEQUENCE</scope>
    <source>
        <strain evidence="1">TG3544</strain>
    </source>
</reference>
<comment type="caution">
    <text evidence="1">The sequence shown here is derived from an EMBL/GenBank/DDBJ whole genome shotgun (WGS) entry which is preliminary data.</text>
</comment>
<gene>
    <name evidence="1" type="ORF">K3G42_005241</name>
</gene>
<dbReference type="Proteomes" id="UP000827872">
    <property type="component" value="Linkage Group LG16"/>
</dbReference>
<protein>
    <submittedName>
        <fullName evidence="1">Uncharacterized protein</fullName>
    </submittedName>
</protein>
<sequence>MGVPGASKPGRVRCCFPCSLGPDSLHRATHEVHTDFQCHLPFSYLQTSCRQQLIPPGSQDTLENKMFHFSPRWPPSAPSVTVDVWATLAGFCNILTTVNQSEVPLYKDPDEDLALLSLEEDQLLSGFVPLLVAPQDPCYVEKSSKKTNPCLAGKGRVWGACDQF</sequence>
<name>A0ACB8ED52_9SAUR</name>
<evidence type="ECO:0000313" key="1">
    <source>
        <dbReference type="EMBL" id="KAH7990311.1"/>
    </source>
</evidence>
<evidence type="ECO:0000313" key="2">
    <source>
        <dbReference type="Proteomes" id="UP000827872"/>
    </source>
</evidence>
<dbReference type="EMBL" id="CM037629">
    <property type="protein sequence ID" value="KAH7990311.1"/>
    <property type="molecule type" value="Genomic_DNA"/>
</dbReference>